<evidence type="ECO:0000313" key="3">
    <source>
        <dbReference type="Proteomes" id="UP001597371"/>
    </source>
</evidence>
<keyword evidence="3" id="KW-1185">Reference proteome</keyword>
<protein>
    <submittedName>
        <fullName evidence="2">Uncharacterized protein</fullName>
    </submittedName>
</protein>
<feature type="region of interest" description="Disordered" evidence="1">
    <location>
        <begin position="115"/>
        <end position="142"/>
    </location>
</feature>
<dbReference type="Proteomes" id="UP001597371">
    <property type="component" value="Unassembled WGS sequence"/>
</dbReference>
<evidence type="ECO:0000313" key="2">
    <source>
        <dbReference type="EMBL" id="MFD2237022.1"/>
    </source>
</evidence>
<organism evidence="2 3">
    <name type="scientific">Aureimonas populi</name>
    <dbReference type="NCBI Taxonomy" id="1701758"/>
    <lineage>
        <taxon>Bacteria</taxon>
        <taxon>Pseudomonadati</taxon>
        <taxon>Pseudomonadota</taxon>
        <taxon>Alphaproteobacteria</taxon>
        <taxon>Hyphomicrobiales</taxon>
        <taxon>Aurantimonadaceae</taxon>
        <taxon>Aureimonas</taxon>
    </lineage>
</organism>
<comment type="caution">
    <text evidence="2">The sequence shown here is derived from an EMBL/GenBank/DDBJ whole genome shotgun (WGS) entry which is preliminary data.</text>
</comment>
<accession>A0ABW5CK90</accession>
<gene>
    <name evidence="2" type="ORF">ACFSKQ_06015</name>
</gene>
<feature type="compositionally biased region" description="Basic residues" evidence="1">
    <location>
        <begin position="124"/>
        <end position="135"/>
    </location>
</feature>
<dbReference type="RefSeq" id="WP_209736833.1">
    <property type="nucleotide sequence ID" value="NZ_CP072611.1"/>
</dbReference>
<proteinExistence type="predicted"/>
<sequence>MEETMVSASAIERMERTLRGAARAYVAALKAAETQGDHRRETRGVLAALGFTLDEIALAQQAGAPPPGFLLPRIREALDRELRRLAREVRAGRAGYDINRHIAARRVWQRLFGPAKEAATAPRRGPRVRPRRRAARAGPPAP</sequence>
<reference evidence="3" key="1">
    <citation type="journal article" date="2019" name="Int. J. Syst. Evol. Microbiol.">
        <title>The Global Catalogue of Microorganisms (GCM) 10K type strain sequencing project: providing services to taxonomists for standard genome sequencing and annotation.</title>
        <authorList>
            <consortium name="The Broad Institute Genomics Platform"/>
            <consortium name="The Broad Institute Genome Sequencing Center for Infectious Disease"/>
            <person name="Wu L."/>
            <person name="Ma J."/>
        </authorList>
    </citation>
    <scope>NUCLEOTIDE SEQUENCE [LARGE SCALE GENOMIC DNA]</scope>
    <source>
        <strain evidence="3">ZS-35-S2</strain>
    </source>
</reference>
<name>A0ABW5CK90_9HYPH</name>
<dbReference type="EMBL" id="JBHUIJ010000006">
    <property type="protein sequence ID" value="MFD2237022.1"/>
    <property type="molecule type" value="Genomic_DNA"/>
</dbReference>
<evidence type="ECO:0000256" key="1">
    <source>
        <dbReference type="SAM" id="MobiDB-lite"/>
    </source>
</evidence>